<name>A0A1B1NDL0_9MICO</name>
<evidence type="ECO:0000313" key="1">
    <source>
        <dbReference type="EMBL" id="ANS79527.1"/>
    </source>
</evidence>
<proteinExistence type="predicted"/>
<dbReference type="Proteomes" id="UP000092482">
    <property type="component" value="Chromosome"/>
</dbReference>
<gene>
    <name evidence="1" type="ORF">SGUI_2131</name>
</gene>
<dbReference type="STRING" id="1758689.SGUI_2131"/>
<dbReference type="EMBL" id="CP014989">
    <property type="protein sequence ID" value="ANS79527.1"/>
    <property type="molecule type" value="Genomic_DNA"/>
</dbReference>
<reference evidence="1 2" key="1">
    <citation type="submission" date="2016-03" db="EMBL/GenBank/DDBJ databases">
        <title>Shallow-sea hydrothermal system.</title>
        <authorList>
            <person name="Tang K."/>
        </authorList>
    </citation>
    <scope>NUCLEOTIDE SEQUENCE [LARGE SCALE GENOMIC DNA]</scope>
    <source>
        <strain evidence="1 2">JLT9</strain>
    </source>
</reference>
<protein>
    <submittedName>
        <fullName evidence="1">Uncharacterized protein</fullName>
    </submittedName>
</protein>
<evidence type="ECO:0000313" key="2">
    <source>
        <dbReference type="Proteomes" id="UP000092482"/>
    </source>
</evidence>
<dbReference type="KEGG" id="serj:SGUI_2131"/>
<sequence>MGQAWERTKEYLGLQARDPGEQAIVDGPRVCEECFALVPRANVDDHTAWHRRLEPRTR</sequence>
<dbReference type="OrthoDB" id="9913581at2"/>
<dbReference type="AlphaFoldDB" id="A0A1B1NDL0"/>
<accession>A0A1B1NDL0</accession>
<dbReference type="RefSeq" id="WP_157621813.1">
    <property type="nucleotide sequence ID" value="NZ_CP014989.1"/>
</dbReference>
<keyword evidence="2" id="KW-1185">Reference proteome</keyword>
<organism evidence="1 2">
    <name type="scientific">Serinicoccus hydrothermalis</name>
    <dbReference type="NCBI Taxonomy" id="1758689"/>
    <lineage>
        <taxon>Bacteria</taxon>
        <taxon>Bacillati</taxon>
        <taxon>Actinomycetota</taxon>
        <taxon>Actinomycetes</taxon>
        <taxon>Micrococcales</taxon>
        <taxon>Ornithinimicrobiaceae</taxon>
        <taxon>Serinicoccus</taxon>
    </lineage>
</organism>